<keyword evidence="3" id="KW-1185">Reference proteome</keyword>
<reference evidence="2" key="1">
    <citation type="submission" date="2023-04" db="EMBL/GenBank/DDBJ databases">
        <title>Black Yeasts Isolated from many extreme environments.</title>
        <authorList>
            <person name="Coleine C."/>
            <person name="Stajich J.E."/>
            <person name="Selbmann L."/>
        </authorList>
    </citation>
    <scope>NUCLEOTIDE SEQUENCE</scope>
    <source>
        <strain evidence="2">CCFEE 5312</strain>
    </source>
</reference>
<dbReference type="SUPFAM" id="SSF53223">
    <property type="entry name" value="Aminoacid dehydrogenase-like, N-terminal domain"/>
    <property type="match status" value="1"/>
</dbReference>
<evidence type="ECO:0000259" key="1">
    <source>
        <dbReference type="Pfam" id="PF08501"/>
    </source>
</evidence>
<organism evidence="2 3">
    <name type="scientific">Extremus antarcticus</name>
    <dbReference type="NCBI Taxonomy" id="702011"/>
    <lineage>
        <taxon>Eukaryota</taxon>
        <taxon>Fungi</taxon>
        <taxon>Dikarya</taxon>
        <taxon>Ascomycota</taxon>
        <taxon>Pezizomycotina</taxon>
        <taxon>Dothideomycetes</taxon>
        <taxon>Dothideomycetidae</taxon>
        <taxon>Mycosphaerellales</taxon>
        <taxon>Extremaceae</taxon>
        <taxon>Extremus</taxon>
    </lineage>
</organism>
<dbReference type="InterPro" id="IPR013708">
    <property type="entry name" value="Shikimate_DH-bd_N"/>
</dbReference>
<dbReference type="InterPro" id="IPR036291">
    <property type="entry name" value="NAD(P)-bd_dom_sf"/>
</dbReference>
<dbReference type="Pfam" id="PF08501">
    <property type="entry name" value="Shikimate_dh_N"/>
    <property type="match status" value="1"/>
</dbReference>
<proteinExistence type="predicted"/>
<dbReference type="InterPro" id="IPR022893">
    <property type="entry name" value="Shikimate_DH_fam"/>
</dbReference>
<dbReference type="Gene3D" id="3.40.50.10860">
    <property type="entry name" value="Leucine Dehydrogenase, chain A, domain 1"/>
    <property type="match status" value="1"/>
</dbReference>
<dbReference type="Proteomes" id="UP001271007">
    <property type="component" value="Unassembled WGS sequence"/>
</dbReference>
<dbReference type="EMBL" id="JAWDJX010000123">
    <property type="protein sequence ID" value="KAK3046010.1"/>
    <property type="molecule type" value="Genomic_DNA"/>
</dbReference>
<feature type="domain" description="Shikimate dehydrogenase substrate binding N-terminal" evidence="1">
    <location>
        <begin position="13"/>
        <end position="92"/>
    </location>
</feature>
<dbReference type="AlphaFoldDB" id="A0AAJ0D516"/>
<dbReference type="GO" id="GO:0019632">
    <property type="term" value="P:shikimate metabolic process"/>
    <property type="evidence" value="ECO:0007669"/>
    <property type="project" value="TreeGrafter"/>
</dbReference>
<evidence type="ECO:0000313" key="2">
    <source>
        <dbReference type="EMBL" id="KAK3046010.1"/>
    </source>
</evidence>
<dbReference type="PANTHER" id="PTHR21089">
    <property type="entry name" value="SHIKIMATE DEHYDROGENASE"/>
    <property type="match status" value="1"/>
</dbReference>
<dbReference type="InterPro" id="IPR046346">
    <property type="entry name" value="Aminoacid_DH-like_N_sf"/>
</dbReference>
<dbReference type="PANTHER" id="PTHR21089:SF1">
    <property type="entry name" value="BIFUNCTIONAL 3-DEHYDROQUINATE DEHYDRATASE_SHIKIMATE DEHYDROGENASE, CHLOROPLASTIC"/>
    <property type="match status" value="1"/>
</dbReference>
<gene>
    <name evidence="2" type="ORF">LTR09_012469</name>
</gene>
<evidence type="ECO:0000313" key="3">
    <source>
        <dbReference type="Proteomes" id="UP001271007"/>
    </source>
</evidence>
<protein>
    <recommendedName>
        <fullName evidence="1">Shikimate dehydrogenase substrate binding N-terminal domain-containing protein</fullName>
    </recommendedName>
</protein>
<sequence>MAPNSQPRELWLVGVGTEHSVAPALHTFIAKELNLPWKYVAKEFHDEQQCLQQIKMPVCAGCAVTMPCKKTIMPLLDDLDESARVITACNTISINPAGRLTGYSHDWIGIARALKEASSEIPGRPTDRSGLIIGAEGAARAAVYALWNACEEVNTMIQPWYIVGTVPDFEPRTPEEIALKTLLTYVLGMTNAKGVLLDMCYKSQYTRHILLAKDAGWQTV</sequence>
<name>A0AAJ0D516_9PEZI</name>
<dbReference type="GO" id="GO:0009423">
    <property type="term" value="P:chorismate biosynthetic process"/>
    <property type="evidence" value="ECO:0007669"/>
    <property type="project" value="TreeGrafter"/>
</dbReference>
<dbReference type="Gene3D" id="3.40.50.720">
    <property type="entry name" value="NAD(P)-binding Rossmann-like Domain"/>
    <property type="match status" value="1"/>
</dbReference>
<dbReference type="GO" id="GO:0004764">
    <property type="term" value="F:shikimate 3-dehydrogenase (NADP+) activity"/>
    <property type="evidence" value="ECO:0007669"/>
    <property type="project" value="InterPro"/>
</dbReference>
<comment type="caution">
    <text evidence="2">The sequence shown here is derived from an EMBL/GenBank/DDBJ whole genome shotgun (WGS) entry which is preliminary data.</text>
</comment>
<accession>A0AAJ0D516</accession>
<dbReference type="SUPFAM" id="SSF51735">
    <property type="entry name" value="NAD(P)-binding Rossmann-fold domains"/>
    <property type="match status" value="1"/>
</dbReference>